<dbReference type="Proteomes" id="UP000307574">
    <property type="component" value="Unassembled WGS sequence"/>
</dbReference>
<dbReference type="Pfam" id="PF03597">
    <property type="entry name" value="FixS"/>
    <property type="match status" value="1"/>
</dbReference>
<dbReference type="GeneID" id="93966067"/>
<evidence type="ECO:0000313" key="5">
    <source>
        <dbReference type="Proteomes" id="UP000305234"/>
    </source>
</evidence>
<feature type="region of interest" description="Disordered" evidence="1">
    <location>
        <begin position="44"/>
        <end position="90"/>
    </location>
</feature>
<evidence type="ECO:0000313" key="4">
    <source>
        <dbReference type="EMBL" id="TKF31156.1"/>
    </source>
</evidence>
<name>A0A2N7JF00_9VIBR</name>
<protein>
    <submittedName>
        <fullName evidence="4">Cbb3-type cytochrome oxidase assembly protein CcoS</fullName>
    </submittedName>
</protein>
<accession>A0A2N7JF00</accession>
<dbReference type="InterPro" id="IPR004714">
    <property type="entry name" value="Cyt_oxidase_maturation_cbb3"/>
</dbReference>
<proteinExistence type="predicted"/>
<reference evidence="5 6" key="1">
    <citation type="submission" date="2019-04" db="EMBL/GenBank/DDBJ databases">
        <title>A reverse ecology approach based on a biological definition of microbial populations.</title>
        <authorList>
            <person name="Arevalo P."/>
            <person name="Vaninsberghe D."/>
            <person name="Elsherbini J."/>
            <person name="Gore J."/>
            <person name="Polz M."/>
        </authorList>
    </citation>
    <scope>NUCLEOTIDE SEQUENCE [LARGE SCALE GENOMIC DNA]</scope>
    <source>
        <strain evidence="3 5">10N.261.46.E4</strain>
        <strain evidence="4 6">10N.261.46.F4</strain>
    </source>
</reference>
<dbReference type="AlphaFoldDB" id="A0A2N7JF00"/>
<keyword evidence="2" id="KW-0812">Transmembrane</keyword>
<evidence type="ECO:0000256" key="2">
    <source>
        <dbReference type="SAM" id="Phobius"/>
    </source>
</evidence>
<dbReference type="NCBIfam" id="TIGR00847">
    <property type="entry name" value="ccoS"/>
    <property type="match status" value="1"/>
</dbReference>
<evidence type="ECO:0000313" key="3">
    <source>
        <dbReference type="EMBL" id="TKF26860.1"/>
    </source>
</evidence>
<dbReference type="RefSeq" id="WP_102506508.1">
    <property type="nucleotide sequence ID" value="NZ_AP025497.1"/>
</dbReference>
<dbReference type="EMBL" id="SYUV01000041">
    <property type="protein sequence ID" value="TKF31156.1"/>
    <property type="molecule type" value="Genomic_DNA"/>
</dbReference>
<feature type="compositionally biased region" description="Basic and acidic residues" evidence="1">
    <location>
        <begin position="45"/>
        <end position="64"/>
    </location>
</feature>
<keyword evidence="2" id="KW-1133">Transmembrane helix</keyword>
<feature type="transmembrane region" description="Helical" evidence="2">
    <location>
        <begin position="6"/>
        <end position="26"/>
    </location>
</feature>
<dbReference type="PANTHER" id="PTHR41532">
    <property type="entry name" value="FIXS PROTEIN"/>
    <property type="match status" value="1"/>
</dbReference>
<dbReference type="Proteomes" id="UP000305234">
    <property type="component" value="Unassembled WGS sequence"/>
</dbReference>
<dbReference type="EMBL" id="SYUW01000016">
    <property type="protein sequence ID" value="TKF26860.1"/>
    <property type="molecule type" value="Genomic_DNA"/>
</dbReference>
<comment type="caution">
    <text evidence="4">The sequence shown here is derived from an EMBL/GenBank/DDBJ whole genome shotgun (WGS) entry which is preliminary data.</text>
</comment>
<sequence length="90" mass="10077">MESLYILIPIAIVLVCIAVGIFLWAVKSEQFEDLERQGHSILFDEDSHANHNSDNKPAADKKAEMSAPASRENYVSVENQTSLEKKNDDT</sequence>
<evidence type="ECO:0000256" key="1">
    <source>
        <dbReference type="SAM" id="MobiDB-lite"/>
    </source>
</evidence>
<gene>
    <name evidence="4" type="primary">ccoS</name>
    <name evidence="4" type="ORF">FCV50_12385</name>
    <name evidence="3" type="ORF">FCV52_06895</name>
</gene>
<organism evidence="4 6">
    <name type="scientific">Vibrio kanaloae</name>
    <dbReference type="NCBI Taxonomy" id="170673"/>
    <lineage>
        <taxon>Bacteria</taxon>
        <taxon>Pseudomonadati</taxon>
        <taxon>Pseudomonadota</taxon>
        <taxon>Gammaproteobacteria</taxon>
        <taxon>Vibrionales</taxon>
        <taxon>Vibrionaceae</taxon>
        <taxon>Vibrio</taxon>
    </lineage>
</organism>
<evidence type="ECO:0000313" key="6">
    <source>
        <dbReference type="Proteomes" id="UP000307574"/>
    </source>
</evidence>
<keyword evidence="2" id="KW-0472">Membrane</keyword>
<dbReference type="PANTHER" id="PTHR41532:SF1">
    <property type="entry name" value="FIXS PROTEIN"/>
    <property type="match status" value="1"/>
</dbReference>